<name>A0A2S6NKT8_RHOGL</name>
<dbReference type="PANTHER" id="PTHR11707:SF28">
    <property type="entry name" value="60 KDA LYSOPHOSPHOLIPASE"/>
    <property type="match status" value="1"/>
</dbReference>
<dbReference type="PRINTS" id="PR00139">
    <property type="entry name" value="ASNGLNASE"/>
</dbReference>
<keyword evidence="9" id="KW-1185">Reference proteome</keyword>
<evidence type="ECO:0000256" key="1">
    <source>
        <dbReference type="ARBA" id="ARBA00010518"/>
    </source>
</evidence>
<dbReference type="InterPro" id="IPR004550">
    <property type="entry name" value="AsnASE_II"/>
</dbReference>
<dbReference type="GO" id="GO:0006528">
    <property type="term" value="P:asparagine metabolic process"/>
    <property type="evidence" value="ECO:0007669"/>
    <property type="project" value="InterPro"/>
</dbReference>
<feature type="domain" description="Asparaginase/glutaminase C-terminal" evidence="7">
    <location>
        <begin position="220"/>
        <end position="330"/>
    </location>
</feature>
<gene>
    <name evidence="8" type="ORF">CCS01_06795</name>
</gene>
<evidence type="ECO:0000256" key="2">
    <source>
        <dbReference type="ARBA" id="ARBA00022801"/>
    </source>
</evidence>
<dbReference type="SFLD" id="SFLDS00057">
    <property type="entry name" value="Glutaminase/Asparaginase"/>
    <property type="match status" value="1"/>
</dbReference>
<feature type="binding site" evidence="4">
    <location>
        <position position="67"/>
    </location>
    <ligand>
        <name>substrate</name>
    </ligand>
</feature>
<dbReference type="PIRSF" id="PIRSF001220">
    <property type="entry name" value="L-ASNase_gatD"/>
    <property type="match status" value="1"/>
</dbReference>
<dbReference type="Proteomes" id="UP000239724">
    <property type="component" value="Unassembled WGS sequence"/>
</dbReference>
<organism evidence="8 9">
    <name type="scientific">Rhodopila globiformis</name>
    <name type="common">Rhodopseudomonas globiformis</name>
    <dbReference type="NCBI Taxonomy" id="1071"/>
    <lineage>
        <taxon>Bacteria</taxon>
        <taxon>Pseudomonadati</taxon>
        <taxon>Pseudomonadota</taxon>
        <taxon>Alphaproteobacteria</taxon>
        <taxon>Acetobacterales</taxon>
        <taxon>Acetobacteraceae</taxon>
        <taxon>Rhodopila</taxon>
    </lineage>
</organism>
<dbReference type="PIRSF" id="PIRSF500176">
    <property type="entry name" value="L_ASNase"/>
    <property type="match status" value="1"/>
</dbReference>
<evidence type="ECO:0000259" key="6">
    <source>
        <dbReference type="Pfam" id="PF00710"/>
    </source>
</evidence>
<dbReference type="GO" id="GO:0004067">
    <property type="term" value="F:asparaginase activity"/>
    <property type="evidence" value="ECO:0007669"/>
    <property type="project" value="UniProtKB-UniRule"/>
</dbReference>
<dbReference type="SMART" id="SM00870">
    <property type="entry name" value="Asparaginase"/>
    <property type="match status" value="1"/>
</dbReference>
<dbReference type="RefSeq" id="WP_104518098.1">
    <property type="nucleotide sequence ID" value="NZ_NHRY01000069.1"/>
</dbReference>
<dbReference type="AlphaFoldDB" id="A0A2S6NKT8"/>
<accession>A0A2S6NKT8</accession>
<dbReference type="InterPro" id="IPR027474">
    <property type="entry name" value="L-asparaginase_N"/>
</dbReference>
<protein>
    <submittedName>
        <fullName evidence="8">L-asparaginase</fullName>
    </submittedName>
</protein>
<comment type="caution">
    <text evidence="8">The sequence shown here is derived from an EMBL/GenBank/DDBJ whole genome shotgun (WGS) entry which is preliminary data.</text>
</comment>
<evidence type="ECO:0000313" key="9">
    <source>
        <dbReference type="Proteomes" id="UP000239724"/>
    </source>
</evidence>
<dbReference type="FunFam" id="3.40.50.1170:FF:000001">
    <property type="entry name" value="L-asparaginase 2"/>
    <property type="match status" value="1"/>
</dbReference>
<dbReference type="CDD" id="cd08964">
    <property type="entry name" value="L-asparaginase_II"/>
    <property type="match status" value="1"/>
</dbReference>
<dbReference type="InterPro" id="IPR027473">
    <property type="entry name" value="L-asparaginase_C"/>
</dbReference>
<dbReference type="InterPro" id="IPR036152">
    <property type="entry name" value="Asp/glu_Ase-like_sf"/>
</dbReference>
<dbReference type="PROSITE" id="PS00144">
    <property type="entry name" value="ASN_GLN_ASE_1"/>
    <property type="match status" value="1"/>
</dbReference>
<dbReference type="PROSITE" id="PS51732">
    <property type="entry name" value="ASN_GLN_ASE_3"/>
    <property type="match status" value="1"/>
</dbReference>
<dbReference type="Pfam" id="PF17763">
    <property type="entry name" value="Asparaginase_C"/>
    <property type="match status" value="1"/>
</dbReference>
<sequence>MPDTPSGRPRITVFSTGGTIASVPGVSVPGGGQTAAPTLTAADLVAAVPQLADVAEVTAVAFRQVASPDLTLADLIALAQAIEQAVAGGASGAVVTQGTDSLEETAFALDLLWHGEAPVVLTGAMRNPALPGADGPANLLGAAQVAASPDARGLGALVVFNDEVHLPLFVRKTHATSPATFRSPLAGPVGWIVEGRPRIALRPVARHAIRLSEPREIPPVALLTATLGDDGRLVPAVAASGCRGLVIEAMGGGHVPRAMVPHLAALADQMPVVLASRTGAGEGLRGTYGFPGSETDLLGRGLIHAGVLDGLKARLLLTLLLAAEAPSRVITDSFAAIGVPGSRPPFRWPAP</sequence>
<keyword evidence="2" id="KW-0378">Hydrolase</keyword>
<dbReference type="Gene3D" id="3.40.50.40">
    <property type="match status" value="1"/>
</dbReference>
<comment type="similarity">
    <text evidence="1">Belongs to the asparaginase 1 family.</text>
</comment>
<feature type="domain" description="L-asparaginase N-terminal" evidence="6">
    <location>
        <begin position="10"/>
        <end position="201"/>
    </location>
</feature>
<dbReference type="SUPFAM" id="SSF53774">
    <property type="entry name" value="Glutaminase/Asparaginase"/>
    <property type="match status" value="1"/>
</dbReference>
<reference evidence="8 9" key="1">
    <citation type="journal article" date="2018" name="Arch. Microbiol.">
        <title>New insights into the metabolic potential of the phototrophic purple bacterium Rhodopila globiformis DSM 161(T) from its draft genome sequence and evidence for a vanadium-dependent nitrogenase.</title>
        <authorList>
            <person name="Imhoff J.F."/>
            <person name="Rahn T."/>
            <person name="Kunzel S."/>
            <person name="Neulinger S.C."/>
        </authorList>
    </citation>
    <scope>NUCLEOTIDE SEQUENCE [LARGE SCALE GENOMIC DNA]</scope>
    <source>
        <strain evidence="8 9">DSM 161</strain>
    </source>
</reference>
<dbReference type="EMBL" id="NHRY01000069">
    <property type="protein sequence ID" value="PPQ35682.1"/>
    <property type="molecule type" value="Genomic_DNA"/>
</dbReference>
<evidence type="ECO:0000256" key="3">
    <source>
        <dbReference type="PIRSR" id="PIRSR001220-1"/>
    </source>
</evidence>
<feature type="active site" evidence="5">
    <location>
        <position position="19"/>
    </location>
</feature>
<dbReference type="InterPro" id="IPR006034">
    <property type="entry name" value="Asparaginase/glutaminase-like"/>
</dbReference>
<feature type="active site" description="O-isoaspartyl threonine intermediate" evidence="3">
    <location>
        <position position="19"/>
    </location>
</feature>
<dbReference type="InterPro" id="IPR020827">
    <property type="entry name" value="Asparaginase/glutaminase_AS1"/>
</dbReference>
<evidence type="ECO:0000259" key="7">
    <source>
        <dbReference type="Pfam" id="PF17763"/>
    </source>
</evidence>
<dbReference type="Pfam" id="PF00710">
    <property type="entry name" value="Asparaginase"/>
    <property type="match status" value="1"/>
</dbReference>
<dbReference type="OrthoDB" id="9788068at2"/>
<evidence type="ECO:0000256" key="4">
    <source>
        <dbReference type="PIRSR" id="PIRSR001220-2"/>
    </source>
</evidence>
<dbReference type="PANTHER" id="PTHR11707">
    <property type="entry name" value="L-ASPARAGINASE"/>
    <property type="match status" value="1"/>
</dbReference>
<feature type="binding site" evidence="4">
    <location>
        <begin position="99"/>
        <end position="100"/>
    </location>
    <ligand>
        <name>substrate</name>
    </ligand>
</feature>
<dbReference type="InterPro" id="IPR040919">
    <property type="entry name" value="Asparaginase_C"/>
</dbReference>
<dbReference type="Gene3D" id="3.40.50.1170">
    <property type="entry name" value="L-asparaginase, N-terminal domain"/>
    <property type="match status" value="1"/>
</dbReference>
<proteinExistence type="inferred from homology"/>
<evidence type="ECO:0000313" key="8">
    <source>
        <dbReference type="EMBL" id="PPQ35682.1"/>
    </source>
</evidence>
<dbReference type="InterPro" id="IPR037152">
    <property type="entry name" value="L-asparaginase_N_sf"/>
</dbReference>
<evidence type="ECO:0000256" key="5">
    <source>
        <dbReference type="PROSITE-ProRule" id="PRU10099"/>
    </source>
</evidence>